<dbReference type="KEGG" id="rhy:RD110_21145"/>
<keyword evidence="5" id="KW-1185">Reference proteome</keyword>
<evidence type="ECO:0000313" key="4">
    <source>
        <dbReference type="EMBL" id="APW39413.1"/>
    </source>
</evidence>
<dbReference type="CDD" id="cd06268">
    <property type="entry name" value="PBP1_ABC_transporter_LIVBP-like"/>
    <property type="match status" value="1"/>
</dbReference>
<name>A0A1P8K082_9BURK</name>
<accession>A0A1P8K082</accession>
<dbReference type="InterPro" id="IPR051010">
    <property type="entry name" value="BCAA_transport"/>
</dbReference>
<feature type="domain" description="Leucine-binding protein" evidence="3">
    <location>
        <begin position="34"/>
        <end position="375"/>
    </location>
</feature>
<dbReference type="AlphaFoldDB" id="A0A1P8K082"/>
<evidence type="ECO:0000256" key="2">
    <source>
        <dbReference type="ARBA" id="ARBA00022729"/>
    </source>
</evidence>
<dbReference type="Pfam" id="PF13458">
    <property type="entry name" value="Peripla_BP_6"/>
    <property type="match status" value="1"/>
</dbReference>
<dbReference type="STRING" id="1842727.RD110_21145"/>
<dbReference type="RefSeq" id="WP_076201782.1">
    <property type="nucleotide sequence ID" value="NZ_CP019236.1"/>
</dbReference>
<gene>
    <name evidence="4" type="ORF">RD110_21145</name>
</gene>
<protein>
    <submittedName>
        <fullName evidence="4">ABC transporter substrate-binding protein</fullName>
    </submittedName>
</protein>
<reference evidence="4 5" key="1">
    <citation type="submission" date="2017-01" db="EMBL/GenBank/DDBJ databases">
        <authorList>
            <person name="Mah S.A."/>
            <person name="Swanson W.J."/>
            <person name="Moy G.W."/>
            <person name="Vacquier V.D."/>
        </authorList>
    </citation>
    <scope>NUCLEOTIDE SEQUENCE [LARGE SCALE GENOMIC DNA]</scope>
    <source>
        <strain evidence="4 5">DCY110</strain>
    </source>
</reference>
<organism evidence="4 5">
    <name type="scientific">Rhodoferax koreensis</name>
    <dbReference type="NCBI Taxonomy" id="1842727"/>
    <lineage>
        <taxon>Bacteria</taxon>
        <taxon>Pseudomonadati</taxon>
        <taxon>Pseudomonadota</taxon>
        <taxon>Betaproteobacteria</taxon>
        <taxon>Burkholderiales</taxon>
        <taxon>Comamonadaceae</taxon>
        <taxon>Rhodoferax</taxon>
    </lineage>
</organism>
<dbReference type="EMBL" id="CP019236">
    <property type="protein sequence ID" value="APW39413.1"/>
    <property type="molecule type" value="Genomic_DNA"/>
</dbReference>
<evidence type="ECO:0000256" key="1">
    <source>
        <dbReference type="ARBA" id="ARBA00010062"/>
    </source>
</evidence>
<evidence type="ECO:0000313" key="5">
    <source>
        <dbReference type="Proteomes" id="UP000186609"/>
    </source>
</evidence>
<dbReference type="InterPro" id="IPR028082">
    <property type="entry name" value="Peripla_BP_I"/>
</dbReference>
<dbReference type="SUPFAM" id="SSF53822">
    <property type="entry name" value="Periplasmic binding protein-like I"/>
    <property type="match status" value="1"/>
</dbReference>
<dbReference type="Proteomes" id="UP000186609">
    <property type="component" value="Chromosome"/>
</dbReference>
<keyword evidence="2" id="KW-0732">Signal</keyword>
<dbReference type="InterPro" id="IPR028081">
    <property type="entry name" value="Leu-bd"/>
</dbReference>
<dbReference type="PANTHER" id="PTHR30483">
    <property type="entry name" value="LEUCINE-SPECIFIC-BINDING PROTEIN"/>
    <property type="match status" value="1"/>
</dbReference>
<dbReference type="Gene3D" id="3.40.50.2300">
    <property type="match status" value="2"/>
</dbReference>
<comment type="similarity">
    <text evidence="1">Belongs to the leucine-binding protein family.</text>
</comment>
<dbReference type="PANTHER" id="PTHR30483:SF6">
    <property type="entry name" value="PERIPLASMIC BINDING PROTEIN OF ABC TRANSPORTER FOR NATURAL AMINO ACIDS"/>
    <property type="match status" value="1"/>
</dbReference>
<sequence>MHSKSLGGIARHTLVTVACGWLATTVLPAAAQSTVRIVKIVELSGAGATSGTMFSNGAELAGKEINAAGGILGRKIEFRTSDTQSNPGIAKGLAAKASDEDAFVVMGPVFSGSTVVSMNETRKAEIPNFTGSEADSITRQGNPYIFRTSFAQANSMPKVGRYIAEGLKAKSVAIVYANTDFGKGGRDAIMKDLQARNIRIAADVSTDQGQVDFSSPVLKVKQSDADVIVPYMTEEESARFLREVRKQNVTKPIMGETTILEQKVLELAGPAANGVRGHVGLSTDASNPAIRALSYKFEKEFGVKPNHNAIKGYIGVYTIKAVTEKVGKFDRKAFAAAMKNVHLSAKDYPGLLMDVVYDDKGDLDRESFLVEVKDGQQVVIETLPPLNAAKAAKK</sequence>
<dbReference type="OrthoDB" id="5290698at2"/>
<evidence type="ECO:0000259" key="3">
    <source>
        <dbReference type="Pfam" id="PF13458"/>
    </source>
</evidence>
<proteinExistence type="inferred from homology"/>